<protein>
    <submittedName>
        <fullName evidence="1">Uncharacterized protein</fullName>
    </submittedName>
</protein>
<evidence type="ECO:0000313" key="1">
    <source>
        <dbReference type="EMBL" id="RZS96115.1"/>
    </source>
</evidence>
<dbReference type="EMBL" id="SGXG01000001">
    <property type="protein sequence ID" value="RZS96115.1"/>
    <property type="molecule type" value="Genomic_DNA"/>
</dbReference>
<dbReference type="PROSITE" id="PS51257">
    <property type="entry name" value="PROKAR_LIPOPROTEIN"/>
    <property type="match status" value="1"/>
</dbReference>
<dbReference type="AlphaFoldDB" id="A0A4Q7P7T6"/>
<organism evidence="1 2">
    <name type="scientific">Cecembia calidifontis</name>
    <dbReference type="NCBI Taxonomy" id="1187080"/>
    <lineage>
        <taxon>Bacteria</taxon>
        <taxon>Pseudomonadati</taxon>
        <taxon>Bacteroidota</taxon>
        <taxon>Cytophagia</taxon>
        <taxon>Cytophagales</taxon>
        <taxon>Cyclobacteriaceae</taxon>
        <taxon>Cecembia</taxon>
    </lineage>
</organism>
<proteinExistence type="predicted"/>
<dbReference type="RefSeq" id="WP_130275115.1">
    <property type="nucleotide sequence ID" value="NZ_SGXG01000001.1"/>
</dbReference>
<dbReference type="Proteomes" id="UP000292209">
    <property type="component" value="Unassembled WGS sequence"/>
</dbReference>
<dbReference type="OrthoDB" id="841817at2"/>
<reference evidence="1 2" key="1">
    <citation type="submission" date="2019-02" db="EMBL/GenBank/DDBJ databases">
        <title>Genomic Encyclopedia of Archaeal and Bacterial Type Strains, Phase II (KMG-II): from individual species to whole genera.</title>
        <authorList>
            <person name="Goeker M."/>
        </authorList>
    </citation>
    <scope>NUCLEOTIDE SEQUENCE [LARGE SCALE GENOMIC DNA]</scope>
    <source>
        <strain evidence="1 2">DSM 21411</strain>
    </source>
</reference>
<gene>
    <name evidence="1" type="ORF">BC751_1674</name>
</gene>
<keyword evidence="2" id="KW-1185">Reference proteome</keyword>
<accession>A0A4Q7P7T6</accession>
<name>A0A4Q7P7T6_9BACT</name>
<evidence type="ECO:0000313" key="2">
    <source>
        <dbReference type="Proteomes" id="UP000292209"/>
    </source>
</evidence>
<sequence length="117" mass="13816">MRNTILFLLLSFTFSSCDRTSEKDSYYLYLEEVLGESPKESQHYIIVSDYGCSACKEQVYQDIEGKSSQHVYVIVQPRNKTILLERFQEAIFENRLYIDSARINLDKGIIIEKLRRY</sequence>
<comment type="caution">
    <text evidence="1">The sequence shown here is derived from an EMBL/GenBank/DDBJ whole genome shotgun (WGS) entry which is preliminary data.</text>
</comment>